<dbReference type="Proteomes" id="UP001054945">
    <property type="component" value="Unassembled WGS sequence"/>
</dbReference>
<evidence type="ECO:0000313" key="1">
    <source>
        <dbReference type="EMBL" id="GIY14674.1"/>
    </source>
</evidence>
<sequence length="104" mass="12176">MQSELRQIFSKTPVKPIVWRRNAEFRHFARTISSLSEIAGGMFDAPHFNVVNIKCNAVECGGTMLFVFMSPEEIHLGFKQIRGEFHWKRIFLRSLPLHNYCFKC</sequence>
<comment type="caution">
    <text evidence="1">The sequence shown here is derived from an EMBL/GenBank/DDBJ whole genome shotgun (WGS) entry which is preliminary data.</text>
</comment>
<gene>
    <name evidence="1" type="ORF">CEXT_543661</name>
</gene>
<organism evidence="1 2">
    <name type="scientific">Caerostris extrusa</name>
    <name type="common">Bark spider</name>
    <name type="synonym">Caerostris bankana</name>
    <dbReference type="NCBI Taxonomy" id="172846"/>
    <lineage>
        <taxon>Eukaryota</taxon>
        <taxon>Metazoa</taxon>
        <taxon>Ecdysozoa</taxon>
        <taxon>Arthropoda</taxon>
        <taxon>Chelicerata</taxon>
        <taxon>Arachnida</taxon>
        <taxon>Araneae</taxon>
        <taxon>Araneomorphae</taxon>
        <taxon>Entelegynae</taxon>
        <taxon>Araneoidea</taxon>
        <taxon>Araneidae</taxon>
        <taxon>Caerostris</taxon>
    </lineage>
</organism>
<accession>A0AAV4QZF7</accession>
<protein>
    <submittedName>
        <fullName evidence="1">Uncharacterized protein</fullName>
    </submittedName>
</protein>
<name>A0AAV4QZF7_CAEEX</name>
<reference evidence="1 2" key="1">
    <citation type="submission" date="2021-06" db="EMBL/GenBank/DDBJ databases">
        <title>Caerostris extrusa draft genome.</title>
        <authorList>
            <person name="Kono N."/>
            <person name="Arakawa K."/>
        </authorList>
    </citation>
    <scope>NUCLEOTIDE SEQUENCE [LARGE SCALE GENOMIC DNA]</scope>
</reference>
<evidence type="ECO:0000313" key="2">
    <source>
        <dbReference type="Proteomes" id="UP001054945"/>
    </source>
</evidence>
<proteinExistence type="predicted"/>
<dbReference type="EMBL" id="BPLR01007129">
    <property type="protein sequence ID" value="GIY14674.1"/>
    <property type="molecule type" value="Genomic_DNA"/>
</dbReference>
<dbReference type="AlphaFoldDB" id="A0AAV4QZF7"/>
<keyword evidence="2" id="KW-1185">Reference proteome</keyword>